<feature type="transmembrane region" description="Helical" evidence="1">
    <location>
        <begin position="26"/>
        <end position="47"/>
    </location>
</feature>
<feature type="transmembrane region" description="Helical" evidence="1">
    <location>
        <begin position="124"/>
        <end position="143"/>
    </location>
</feature>
<organism evidence="2">
    <name type="scientific">Phaffia rhodozyma</name>
    <name type="common">Yeast</name>
    <name type="synonym">Xanthophyllomyces dendrorhous</name>
    <dbReference type="NCBI Taxonomy" id="264483"/>
    <lineage>
        <taxon>Eukaryota</taxon>
        <taxon>Fungi</taxon>
        <taxon>Dikarya</taxon>
        <taxon>Basidiomycota</taxon>
        <taxon>Agaricomycotina</taxon>
        <taxon>Tremellomycetes</taxon>
        <taxon>Cystofilobasidiales</taxon>
        <taxon>Mrakiaceae</taxon>
        <taxon>Phaffia</taxon>
    </lineage>
</organism>
<feature type="transmembrane region" description="Helical" evidence="1">
    <location>
        <begin position="180"/>
        <end position="201"/>
    </location>
</feature>
<accession>A0A0F7SXU6</accession>
<dbReference type="AlphaFoldDB" id="A0A0F7SXU6"/>
<keyword evidence="1" id="KW-0472">Membrane</keyword>
<evidence type="ECO:0000313" key="2">
    <source>
        <dbReference type="EMBL" id="CED85584.1"/>
    </source>
</evidence>
<feature type="transmembrane region" description="Helical" evidence="1">
    <location>
        <begin position="263"/>
        <end position="282"/>
    </location>
</feature>
<name>A0A0F7SXU6_PHARH</name>
<evidence type="ECO:0000256" key="1">
    <source>
        <dbReference type="SAM" id="Phobius"/>
    </source>
</evidence>
<reference evidence="2" key="1">
    <citation type="submission" date="2014-08" db="EMBL/GenBank/DDBJ databases">
        <authorList>
            <person name="Sharma Rahul"/>
            <person name="Thines Marco"/>
        </authorList>
    </citation>
    <scope>NUCLEOTIDE SEQUENCE</scope>
</reference>
<feature type="transmembrane region" description="Helical" evidence="1">
    <location>
        <begin position="213"/>
        <end position="232"/>
    </location>
</feature>
<protein>
    <submittedName>
        <fullName evidence="2">Uncharacterized protein</fullName>
    </submittedName>
</protein>
<proteinExistence type="predicted"/>
<keyword evidence="1" id="KW-1133">Transmembrane helix</keyword>
<keyword evidence="1" id="KW-0812">Transmembrane</keyword>
<sequence length="305" mass="33669">MTLTNSTVPASSKKHSVNPLVDGRTVLVYLSVVSIVILFFPFGRRVWKYVLEKIRLSFRPQIFLDEDDVDRDQALGQEQADGPSDGQPTAAPPRFLSASGGSLWADLKAHVELVGGWVDFSANALRLVGFLSLLALSIASAVLDSEVVNHEDGSKVGVSKHKNKNKKEDRVRQAFGREEWVEIGQCCVFFYLSLLSLLSLTVTKPAMIRRIDLHLIVITLVGLMVYAIRNVLPAMLGEKPMDIGLHPPHGKHQSAHLEKYSAAFLWTRLAILGVVGVILPVGRRVFVGWNRPSVRLDEASSSEQV</sequence>
<dbReference type="EMBL" id="LN483332">
    <property type="protein sequence ID" value="CED85584.1"/>
    <property type="molecule type" value="Genomic_DNA"/>
</dbReference>